<evidence type="ECO:0000313" key="2">
    <source>
        <dbReference type="EMBL" id="UVW33818.1"/>
    </source>
</evidence>
<organism evidence="2 3">
    <name type="scientific">SAR92 clade bacterium H455</name>
    <dbReference type="NCBI Taxonomy" id="2974818"/>
    <lineage>
        <taxon>Bacteria</taxon>
        <taxon>Pseudomonadati</taxon>
        <taxon>Pseudomonadota</taxon>
        <taxon>Gammaproteobacteria</taxon>
        <taxon>Cellvibrionales</taxon>
        <taxon>Porticoccaceae</taxon>
        <taxon>SAR92 clade</taxon>
    </lineage>
</organism>
<evidence type="ECO:0000313" key="3">
    <source>
        <dbReference type="Proteomes" id="UP001059934"/>
    </source>
</evidence>
<feature type="transmembrane region" description="Helical" evidence="1">
    <location>
        <begin position="29"/>
        <end position="47"/>
    </location>
</feature>
<dbReference type="EMBL" id="CP103416">
    <property type="protein sequence ID" value="UVW33818.1"/>
    <property type="molecule type" value="Genomic_DNA"/>
</dbReference>
<name>A0ABY5TIV6_9GAMM</name>
<feature type="transmembrane region" description="Helical" evidence="1">
    <location>
        <begin position="121"/>
        <end position="138"/>
    </location>
</feature>
<protein>
    <submittedName>
        <fullName evidence="2">DoxX family protein</fullName>
    </submittedName>
</protein>
<dbReference type="PANTHER" id="PTHR36974">
    <property type="entry name" value="MEMBRANE PROTEIN-RELATED"/>
    <property type="match status" value="1"/>
</dbReference>
<gene>
    <name evidence="2" type="ORF">NYF23_07145</name>
</gene>
<keyword evidence="1" id="KW-0472">Membrane</keyword>
<dbReference type="Proteomes" id="UP001059934">
    <property type="component" value="Chromosome"/>
</dbReference>
<feature type="transmembrane region" description="Helical" evidence="1">
    <location>
        <begin position="89"/>
        <end position="109"/>
    </location>
</feature>
<sequence length="149" mass="16777">MTEKAVQPLRPLHWAIDSMQLPRSWVKRFFLFLLSAFFTYAGFHHLLAPDFYVSIMPPWIPGHLALVYISGVFEIMGGIGVLIPRFRALAGIGLVALLIAVYPANLYMAFNPELFPDIPVVALYVRLALQFVAFYWAYSVTRPDSAAAD</sequence>
<keyword evidence="3" id="KW-1185">Reference proteome</keyword>
<keyword evidence="1" id="KW-1133">Transmembrane helix</keyword>
<accession>A0ABY5TIV6</accession>
<reference evidence="2" key="1">
    <citation type="submission" date="2022-08" db="EMBL/GenBank/DDBJ databases">
        <title>Catabolic pathway analysis in culturable SAR92 clade bacteria reveals their overlooked roles in DMSP degradation in coastal seas.</title>
        <authorList>
            <person name="He X."/>
            <person name="Zhang X."/>
            <person name="Zhang Y."/>
        </authorList>
    </citation>
    <scope>NUCLEOTIDE SEQUENCE</scope>
    <source>
        <strain evidence="2">H455</strain>
    </source>
</reference>
<keyword evidence="1" id="KW-0812">Transmembrane</keyword>
<dbReference type="PANTHER" id="PTHR36974:SF1">
    <property type="entry name" value="DOXX FAMILY MEMBRANE PROTEIN"/>
    <property type="match status" value="1"/>
</dbReference>
<feature type="transmembrane region" description="Helical" evidence="1">
    <location>
        <begin position="59"/>
        <end position="82"/>
    </location>
</feature>
<evidence type="ECO:0000256" key="1">
    <source>
        <dbReference type="SAM" id="Phobius"/>
    </source>
</evidence>
<proteinExistence type="predicted"/>